<evidence type="ECO:0000313" key="3">
    <source>
        <dbReference type="Proteomes" id="UP000242913"/>
    </source>
</evidence>
<dbReference type="SMART" id="SM00516">
    <property type="entry name" value="SEC14"/>
    <property type="match status" value="1"/>
</dbReference>
<evidence type="ECO:0000313" key="2">
    <source>
        <dbReference type="EMBL" id="OZC10246.1"/>
    </source>
</evidence>
<dbReference type="Pfam" id="PF00650">
    <property type="entry name" value="CRAL_TRIO"/>
    <property type="match status" value="1"/>
</dbReference>
<dbReference type="CDD" id="cd00170">
    <property type="entry name" value="SEC14"/>
    <property type="match status" value="1"/>
</dbReference>
<dbReference type="Pfam" id="PF25883">
    <property type="entry name" value="F28H7_8_C"/>
    <property type="match status" value="1"/>
</dbReference>
<organism evidence="2 3">
    <name type="scientific">Onchocerca flexuosa</name>
    <dbReference type="NCBI Taxonomy" id="387005"/>
    <lineage>
        <taxon>Eukaryota</taxon>
        <taxon>Metazoa</taxon>
        <taxon>Ecdysozoa</taxon>
        <taxon>Nematoda</taxon>
        <taxon>Chromadorea</taxon>
        <taxon>Rhabditida</taxon>
        <taxon>Spirurina</taxon>
        <taxon>Spiruromorpha</taxon>
        <taxon>Filarioidea</taxon>
        <taxon>Onchocercidae</taxon>
        <taxon>Onchocerca</taxon>
    </lineage>
</organism>
<protein>
    <submittedName>
        <fullName evidence="2">CRAL/TRIO domain protein</fullName>
    </submittedName>
</protein>
<dbReference type="Gene3D" id="2.60.120.680">
    <property type="entry name" value="GOLD domain"/>
    <property type="match status" value="1"/>
</dbReference>
<dbReference type="SUPFAM" id="SSF101576">
    <property type="entry name" value="Supernatant protein factor (SPF), C-terminal domain"/>
    <property type="match status" value="1"/>
</dbReference>
<dbReference type="AlphaFoldDB" id="A0A238BZA5"/>
<dbReference type="InterPro" id="IPR036865">
    <property type="entry name" value="CRAL-TRIO_dom_sf"/>
</dbReference>
<evidence type="ECO:0000259" key="1">
    <source>
        <dbReference type="PROSITE" id="PS50191"/>
    </source>
</evidence>
<dbReference type="PANTHER" id="PTHR47159:SF6">
    <property type="entry name" value="CRAL-TRIO DOMAIN-CONTAINING PROTEIN"/>
    <property type="match status" value="1"/>
</dbReference>
<dbReference type="Gene3D" id="3.40.525.10">
    <property type="entry name" value="CRAL-TRIO lipid binding domain"/>
    <property type="match status" value="1"/>
</dbReference>
<reference evidence="2 3" key="1">
    <citation type="submission" date="2015-12" db="EMBL/GenBank/DDBJ databases">
        <title>Draft genome of the nematode, Onchocerca flexuosa.</title>
        <authorList>
            <person name="Mitreva M."/>
        </authorList>
    </citation>
    <scope>NUCLEOTIDE SEQUENCE [LARGE SCALE GENOMIC DNA]</scope>
    <source>
        <strain evidence="2">Red Deer</strain>
    </source>
</reference>
<proteinExistence type="predicted"/>
<dbReference type="PANTHER" id="PTHR47159">
    <property type="entry name" value="PROTEIN CBG07705-RELATED"/>
    <property type="match status" value="1"/>
</dbReference>
<dbReference type="EMBL" id="KZ269988">
    <property type="protein sequence ID" value="OZC10246.1"/>
    <property type="molecule type" value="Genomic_DNA"/>
</dbReference>
<gene>
    <name evidence="2" type="ORF">X798_02836</name>
</gene>
<feature type="domain" description="CRAL-TRIO" evidence="1">
    <location>
        <begin position="91"/>
        <end position="279"/>
    </location>
</feature>
<dbReference type="InterPro" id="IPR053302">
    <property type="entry name" value="CRAL-TRIO_domain"/>
</dbReference>
<dbReference type="InterPro" id="IPR036598">
    <property type="entry name" value="GOLD_dom_sf"/>
</dbReference>
<dbReference type="InterPro" id="IPR001251">
    <property type="entry name" value="CRAL-TRIO_dom"/>
</dbReference>
<dbReference type="Proteomes" id="UP000242913">
    <property type="component" value="Unassembled WGS sequence"/>
</dbReference>
<sequence>MTRNVSTNFGEPLTTESKKLVDEVRLKINQAIHPNFDNDFNIYRFVLACERILKKKKDIVNTAAKALNNHLRVRKAFNFDNLPDLSFPENPLYSLRMFPMGNILNETDSCNRLLWYVEYKTINVEADRIKKLKEYLQAITHVLRSSESIRLQFRQFEHMLRRVNQQEEKTGRLSGIRHIVDLNGYEVNPFIMILTTNGNLAYLSRLLHFDNYPELINPVEMVNTPKWIHVAYKIARTMMPDSFAERFRLYNENFLSNLLKEIKIEYIPVNLGGKNEEIHCQPAVQEQYAELKSLESPSNLETITISPGKQHLIYVDVKDKGNKLQWYFTTDGDINFGVFYEPPHQILLSNEAISDIRQEKEINIDELEMVYPWLKLAAKLVSEADSIECTRPGRYWIIICNKLSWIRRKTVNLVIQLVCKDNAKRCCSNGTFGNCSKPFAINYLL</sequence>
<dbReference type="PROSITE" id="PS50191">
    <property type="entry name" value="CRAL_TRIO"/>
    <property type="match status" value="1"/>
</dbReference>
<keyword evidence="3" id="KW-1185">Reference proteome</keyword>
<name>A0A238BZA5_9BILA</name>
<dbReference type="InterPro" id="IPR058960">
    <property type="entry name" value="Ctg-1-like_C"/>
</dbReference>
<dbReference type="OrthoDB" id="3881at2759"/>
<dbReference type="SUPFAM" id="SSF52087">
    <property type="entry name" value="CRAL/TRIO domain"/>
    <property type="match status" value="1"/>
</dbReference>
<accession>A0A238BZA5</accession>